<reference evidence="4 5" key="1">
    <citation type="submission" date="2017-10" db="EMBL/GenBank/DDBJ databases">
        <title>Development of genomic resources for the powdery mildew, Erysiphe pulchra.</title>
        <authorList>
            <person name="Wadl P.A."/>
            <person name="Mack B.M."/>
            <person name="Moore G."/>
            <person name="Beltz S.B."/>
        </authorList>
    </citation>
    <scope>NUCLEOTIDE SEQUENCE [LARGE SCALE GENOMIC DNA]</scope>
    <source>
        <strain evidence="4">Cflorida</strain>
    </source>
</reference>
<accession>A0A2S4Q110</accession>
<dbReference type="PANTHER" id="PTHR43976">
    <property type="entry name" value="SHORT CHAIN DEHYDROGENASE"/>
    <property type="match status" value="1"/>
</dbReference>
<keyword evidence="2" id="KW-0560">Oxidoreductase</keyword>
<dbReference type="InterPro" id="IPR036291">
    <property type="entry name" value="NAD(P)-bd_dom_sf"/>
</dbReference>
<dbReference type="InterPro" id="IPR051911">
    <property type="entry name" value="SDR_oxidoreductase"/>
</dbReference>
<dbReference type="InterPro" id="IPR002347">
    <property type="entry name" value="SDR_fam"/>
</dbReference>
<dbReference type="STRING" id="225359.A0A2S4Q110"/>
<organism evidence="4 5">
    <name type="scientific">Erysiphe pulchra</name>
    <dbReference type="NCBI Taxonomy" id="225359"/>
    <lineage>
        <taxon>Eukaryota</taxon>
        <taxon>Fungi</taxon>
        <taxon>Dikarya</taxon>
        <taxon>Ascomycota</taxon>
        <taxon>Pezizomycotina</taxon>
        <taxon>Leotiomycetes</taxon>
        <taxon>Erysiphales</taxon>
        <taxon>Erysiphaceae</taxon>
        <taxon>Erysiphe</taxon>
    </lineage>
</organism>
<comment type="similarity">
    <text evidence="1">Belongs to the short-chain dehydrogenases/reductases (SDR) family.</text>
</comment>
<gene>
    <name evidence="4" type="ORF">EPUL_000231</name>
</gene>
<evidence type="ECO:0000313" key="4">
    <source>
        <dbReference type="EMBL" id="POS87978.1"/>
    </source>
</evidence>
<dbReference type="EMBL" id="PEDP01000046">
    <property type="protein sequence ID" value="POS87978.1"/>
    <property type="molecule type" value="Genomic_DNA"/>
</dbReference>
<sequence length="332" mass="36943">MPEGKIRLPKICNPPSTINPAQQQVWIIFGASSQMGRSLAKFCSESNDLVVAVGCAPRDTLESMHKLHNTTSVINTICDVHFYASVEAVITFALSHYKRVNILVNCIEYGVMGACEDQSEFEVREQLEVNFMGTLHIIQATLPYFREQGSGRYIIYNTTPGALGTPGLGPFFASKYAVEGLLESMLYEVHQFNINVSLVECGWVGKDISNQEKDDSVSSSIFSGNFISKPPSEPYSHSTSPALHAMKMVQLIGDQQPICIMKCSDLVWQLGHCGYPPFRLSLGSYAIESVRDRLRSLVEETEDWTNLHFPITPGESMSGDESEERREKEDSP</sequence>
<evidence type="ECO:0000256" key="3">
    <source>
        <dbReference type="SAM" id="MobiDB-lite"/>
    </source>
</evidence>
<proteinExistence type="inferred from homology"/>
<evidence type="ECO:0000313" key="5">
    <source>
        <dbReference type="Proteomes" id="UP000237438"/>
    </source>
</evidence>
<protein>
    <recommendedName>
        <fullName evidence="6">NAD(P)-binding protein</fullName>
    </recommendedName>
</protein>
<dbReference type="AlphaFoldDB" id="A0A2S4Q110"/>
<dbReference type="Proteomes" id="UP000237438">
    <property type="component" value="Unassembled WGS sequence"/>
</dbReference>
<evidence type="ECO:0000256" key="2">
    <source>
        <dbReference type="ARBA" id="ARBA00023002"/>
    </source>
</evidence>
<name>A0A2S4Q110_9PEZI</name>
<comment type="caution">
    <text evidence="4">The sequence shown here is derived from an EMBL/GenBank/DDBJ whole genome shotgun (WGS) entry which is preliminary data.</text>
</comment>
<dbReference type="Gene3D" id="3.40.50.720">
    <property type="entry name" value="NAD(P)-binding Rossmann-like Domain"/>
    <property type="match status" value="1"/>
</dbReference>
<evidence type="ECO:0008006" key="6">
    <source>
        <dbReference type="Google" id="ProtNLM"/>
    </source>
</evidence>
<dbReference type="OrthoDB" id="1274115at2759"/>
<dbReference type="PANTHER" id="PTHR43976:SF16">
    <property type="entry name" value="SHORT-CHAIN DEHYDROGENASE_REDUCTASE FAMILY PROTEIN"/>
    <property type="match status" value="1"/>
</dbReference>
<evidence type="ECO:0000256" key="1">
    <source>
        <dbReference type="ARBA" id="ARBA00006484"/>
    </source>
</evidence>
<keyword evidence="5" id="KW-1185">Reference proteome</keyword>
<dbReference type="Pfam" id="PF00106">
    <property type="entry name" value="adh_short"/>
    <property type="match status" value="1"/>
</dbReference>
<feature type="compositionally biased region" description="Basic and acidic residues" evidence="3">
    <location>
        <begin position="323"/>
        <end position="332"/>
    </location>
</feature>
<feature type="region of interest" description="Disordered" evidence="3">
    <location>
        <begin position="308"/>
        <end position="332"/>
    </location>
</feature>
<dbReference type="GO" id="GO:0016491">
    <property type="term" value="F:oxidoreductase activity"/>
    <property type="evidence" value="ECO:0007669"/>
    <property type="project" value="UniProtKB-KW"/>
</dbReference>
<dbReference type="SUPFAM" id="SSF51735">
    <property type="entry name" value="NAD(P)-binding Rossmann-fold domains"/>
    <property type="match status" value="1"/>
</dbReference>